<evidence type="ECO:0008006" key="4">
    <source>
        <dbReference type="Google" id="ProtNLM"/>
    </source>
</evidence>
<dbReference type="Proteomes" id="UP001432322">
    <property type="component" value="Unassembled WGS sequence"/>
</dbReference>
<keyword evidence="3" id="KW-1185">Reference proteome</keyword>
<feature type="signal peptide" evidence="1">
    <location>
        <begin position="1"/>
        <end position="17"/>
    </location>
</feature>
<keyword evidence="1" id="KW-0732">Signal</keyword>
<protein>
    <recommendedName>
        <fullName evidence="4">Secreted protein</fullName>
    </recommendedName>
</protein>
<evidence type="ECO:0000313" key="2">
    <source>
        <dbReference type="EMBL" id="GMT27956.1"/>
    </source>
</evidence>
<proteinExistence type="predicted"/>
<dbReference type="EMBL" id="BTSY01000005">
    <property type="protein sequence ID" value="GMT27956.1"/>
    <property type="molecule type" value="Genomic_DNA"/>
</dbReference>
<evidence type="ECO:0000313" key="3">
    <source>
        <dbReference type="Proteomes" id="UP001432322"/>
    </source>
</evidence>
<name>A0AAV5W7Z0_9BILA</name>
<sequence length="165" mass="19413">EMKLLLLFSFLLISLNANFTFPEYEHFPIKEYHAELKYAAEISDTEQRTVSCVAFYCHFEDVEECKETCAELTSLIEKHQEPEERLVGSEEKEGIKHAARRPPFDLYANENECLDECLGGLSLVSMLKVCDKLCRIHFSFPNREKYERELRDFSVKYLADRDREL</sequence>
<gene>
    <name evidence="2" type="ORF">PFISCL1PPCAC_19253</name>
</gene>
<evidence type="ECO:0000256" key="1">
    <source>
        <dbReference type="SAM" id="SignalP"/>
    </source>
</evidence>
<dbReference type="AlphaFoldDB" id="A0AAV5W7Z0"/>
<organism evidence="2 3">
    <name type="scientific">Pristionchus fissidentatus</name>
    <dbReference type="NCBI Taxonomy" id="1538716"/>
    <lineage>
        <taxon>Eukaryota</taxon>
        <taxon>Metazoa</taxon>
        <taxon>Ecdysozoa</taxon>
        <taxon>Nematoda</taxon>
        <taxon>Chromadorea</taxon>
        <taxon>Rhabditida</taxon>
        <taxon>Rhabditina</taxon>
        <taxon>Diplogasteromorpha</taxon>
        <taxon>Diplogasteroidea</taxon>
        <taxon>Neodiplogasteridae</taxon>
        <taxon>Pristionchus</taxon>
    </lineage>
</organism>
<accession>A0AAV5W7Z0</accession>
<feature type="chain" id="PRO_5043820450" description="Secreted protein" evidence="1">
    <location>
        <begin position="18"/>
        <end position="165"/>
    </location>
</feature>
<comment type="caution">
    <text evidence="2">The sequence shown here is derived from an EMBL/GenBank/DDBJ whole genome shotgun (WGS) entry which is preliminary data.</text>
</comment>
<feature type="non-terminal residue" evidence="2">
    <location>
        <position position="1"/>
    </location>
</feature>
<reference evidence="2" key="1">
    <citation type="submission" date="2023-10" db="EMBL/GenBank/DDBJ databases">
        <title>Genome assembly of Pristionchus species.</title>
        <authorList>
            <person name="Yoshida K."/>
            <person name="Sommer R.J."/>
        </authorList>
    </citation>
    <scope>NUCLEOTIDE SEQUENCE</scope>
    <source>
        <strain evidence="2">RS5133</strain>
    </source>
</reference>